<name>A0ABS8XPY2_9BURK</name>
<sequence length="113" mass="11168">MLTPITTSPNAATPEVAVAPAPARRAGSEPASAVVTVSASGARAAATQDAAKVATGAAQASADVNQDGTVSDQEQLTEDAQRALKKALLEGGPGLDAALQAYQSIASLADVQR</sequence>
<evidence type="ECO:0000313" key="2">
    <source>
        <dbReference type="EMBL" id="MCE4553717.1"/>
    </source>
</evidence>
<gene>
    <name evidence="2" type="ORF">LXT13_04560</name>
</gene>
<dbReference type="EMBL" id="JAJTWU010000002">
    <property type="protein sequence ID" value="MCE4553717.1"/>
    <property type="molecule type" value="Genomic_DNA"/>
</dbReference>
<dbReference type="RefSeq" id="WP_233370432.1">
    <property type="nucleotide sequence ID" value="NZ_JAJTWU010000002.1"/>
</dbReference>
<evidence type="ECO:0000256" key="1">
    <source>
        <dbReference type="SAM" id="MobiDB-lite"/>
    </source>
</evidence>
<keyword evidence="3" id="KW-1185">Reference proteome</keyword>
<reference evidence="2 3" key="1">
    <citation type="submission" date="2021-12" db="EMBL/GenBank/DDBJ databases">
        <title>Genome seq of P8.</title>
        <authorList>
            <person name="Seo T."/>
        </authorList>
    </citation>
    <scope>NUCLEOTIDE SEQUENCE [LARGE SCALE GENOMIC DNA]</scope>
    <source>
        <strain evidence="2 3">P8</strain>
    </source>
</reference>
<dbReference type="Proteomes" id="UP001200741">
    <property type="component" value="Unassembled WGS sequence"/>
</dbReference>
<feature type="region of interest" description="Disordered" evidence="1">
    <location>
        <begin position="1"/>
        <end position="29"/>
    </location>
</feature>
<feature type="compositionally biased region" description="Low complexity" evidence="1">
    <location>
        <begin position="9"/>
        <end position="29"/>
    </location>
</feature>
<accession>A0ABS8XPY2</accession>
<protein>
    <submittedName>
        <fullName evidence="2">Uncharacterized protein</fullName>
    </submittedName>
</protein>
<evidence type="ECO:0000313" key="3">
    <source>
        <dbReference type="Proteomes" id="UP001200741"/>
    </source>
</evidence>
<organism evidence="2 3">
    <name type="scientific">Pelomonas cellulosilytica</name>
    <dbReference type="NCBI Taxonomy" id="2906762"/>
    <lineage>
        <taxon>Bacteria</taxon>
        <taxon>Pseudomonadati</taxon>
        <taxon>Pseudomonadota</taxon>
        <taxon>Betaproteobacteria</taxon>
        <taxon>Burkholderiales</taxon>
        <taxon>Sphaerotilaceae</taxon>
        <taxon>Roseateles</taxon>
    </lineage>
</organism>
<proteinExistence type="predicted"/>
<comment type="caution">
    <text evidence="2">The sequence shown here is derived from an EMBL/GenBank/DDBJ whole genome shotgun (WGS) entry which is preliminary data.</text>
</comment>